<evidence type="ECO:0000256" key="1">
    <source>
        <dbReference type="SAM" id="MobiDB-lite"/>
    </source>
</evidence>
<keyword evidence="3" id="KW-1185">Reference proteome</keyword>
<protein>
    <submittedName>
        <fullName evidence="2">Uncharacterized protein</fullName>
    </submittedName>
</protein>
<dbReference type="Ensembl" id="ENSCANT00000044522.1">
    <property type="protein sequence ID" value="ENSCANP00000021547.1"/>
    <property type="gene ID" value="ENSCANG00000034211.1"/>
</dbReference>
<sequence length="129" mass="14438">MSKHRIKYPCNWANTVTHCLAVTLLGSNSADAGLWQAEGAILTHVTLVQETSIWWVKGDFEVPIWATLPSWSQQKGEGNSGKREKLVHSVPPLFLKPGGCLTWSTSAQNRSRKESSRLLPSKDWTPRVR</sequence>
<reference evidence="2" key="1">
    <citation type="submission" date="2025-08" db="UniProtKB">
        <authorList>
            <consortium name="Ensembl"/>
        </authorList>
    </citation>
    <scope>IDENTIFICATION</scope>
</reference>
<evidence type="ECO:0000313" key="3">
    <source>
        <dbReference type="Proteomes" id="UP000233080"/>
    </source>
</evidence>
<feature type="region of interest" description="Disordered" evidence="1">
    <location>
        <begin position="104"/>
        <end position="129"/>
    </location>
</feature>
<organism evidence="2 3">
    <name type="scientific">Colobus angolensis palliatus</name>
    <name type="common">Peters' Angolan colobus</name>
    <dbReference type="NCBI Taxonomy" id="336983"/>
    <lineage>
        <taxon>Eukaryota</taxon>
        <taxon>Metazoa</taxon>
        <taxon>Chordata</taxon>
        <taxon>Craniata</taxon>
        <taxon>Vertebrata</taxon>
        <taxon>Euteleostomi</taxon>
        <taxon>Mammalia</taxon>
        <taxon>Eutheria</taxon>
        <taxon>Euarchontoglires</taxon>
        <taxon>Primates</taxon>
        <taxon>Haplorrhini</taxon>
        <taxon>Catarrhini</taxon>
        <taxon>Cercopithecidae</taxon>
        <taxon>Colobinae</taxon>
        <taxon>Colobus</taxon>
    </lineage>
</organism>
<accession>A0A2K5IYF6</accession>
<dbReference type="Proteomes" id="UP000233080">
    <property type="component" value="Unassembled WGS sequence"/>
</dbReference>
<evidence type="ECO:0000313" key="2">
    <source>
        <dbReference type="Ensembl" id="ENSCANP00000021547.1"/>
    </source>
</evidence>
<proteinExistence type="predicted"/>
<reference evidence="2" key="2">
    <citation type="submission" date="2025-09" db="UniProtKB">
        <authorList>
            <consortium name="Ensembl"/>
        </authorList>
    </citation>
    <scope>IDENTIFICATION</scope>
</reference>
<name>A0A2K5IYF6_COLAP</name>
<dbReference type="AlphaFoldDB" id="A0A2K5IYF6"/>